<dbReference type="GeneID" id="56067850"/>
<dbReference type="GO" id="GO:0006935">
    <property type="term" value="P:chemotaxis"/>
    <property type="evidence" value="ECO:0007669"/>
    <property type="project" value="InterPro"/>
</dbReference>
<dbReference type="GO" id="GO:0007165">
    <property type="term" value="P:signal transduction"/>
    <property type="evidence" value="ECO:0007669"/>
    <property type="project" value="InterPro"/>
</dbReference>
<gene>
    <name evidence="3" type="ORF">C5F50_07095</name>
</gene>
<protein>
    <submittedName>
        <fullName evidence="3">Chemotaxis protein CheW</fullName>
    </submittedName>
</protein>
<dbReference type="GO" id="GO:0005829">
    <property type="term" value="C:cytosol"/>
    <property type="evidence" value="ECO:0007669"/>
    <property type="project" value="TreeGrafter"/>
</dbReference>
<dbReference type="KEGG" id="nue:C5F50_07095"/>
<evidence type="ECO:0000313" key="3">
    <source>
        <dbReference type="EMBL" id="QLH06865.1"/>
    </source>
</evidence>
<proteinExistence type="predicted"/>
<accession>A0A7D5RGI9</accession>
<feature type="region of interest" description="Disordered" evidence="1">
    <location>
        <begin position="169"/>
        <end position="203"/>
    </location>
</feature>
<dbReference type="Pfam" id="PF01584">
    <property type="entry name" value="CheW"/>
    <property type="match status" value="1"/>
</dbReference>
<dbReference type="Gene3D" id="2.30.30.40">
    <property type="entry name" value="SH3 Domains"/>
    <property type="match status" value="1"/>
</dbReference>
<feature type="domain" description="CheW-like" evidence="2">
    <location>
        <begin position="10"/>
        <end position="156"/>
    </location>
</feature>
<name>A0A7D5RGI9_9ARCH</name>
<evidence type="ECO:0000256" key="1">
    <source>
        <dbReference type="SAM" id="MobiDB-lite"/>
    </source>
</evidence>
<dbReference type="InterPro" id="IPR039315">
    <property type="entry name" value="CheW"/>
</dbReference>
<dbReference type="EMBL" id="CP026995">
    <property type="protein sequence ID" value="QLH06865.1"/>
    <property type="molecule type" value="Genomic_DNA"/>
</dbReference>
<sequence>MSTETVLSDTMQVVTFTITEKSAKKGNYAVPIDQVKEIRTVDAITKIPKSKSYVKGIMNLRGKIIPIIDVNGKIGLSDSKLSDNSKQRILVADVNEALTGLLVDEVNEVMRLPTKDIESAPQSAFEANSYIKGIAKANEKLIVLLDVSRFLKDSADDIDDAVSISPQLTKAQTNSESIEAQTSEPTDELESKPAIVNNDEGVLPEIEEIIKQETQN</sequence>
<dbReference type="PANTHER" id="PTHR22617:SF23">
    <property type="entry name" value="CHEMOTAXIS PROTEIN CHEW"/>
    <property type="match status" value="1"/>
</dbReference>
<dbReference type="OrthoDB" id="115049at2157"/>
<keyword evidence="4" id="KW-1185">Reference proteome</keyword>
<reference evidence="3 4" key="1">
    <citation type="submission" date="2018-02" db="EMBL/GenBank/DDBJ databases">
        <title>Complete genome of Nitrosopumilus ureaphilus PS0.</title>
        <authorList>
            <person name="Qin W."/>
            <person name="Zheng Y."/>
            <person name="Stahl D.A."/>
        </authorList>
    </citation>
    <scope>NUCLEOTIDE SEQUENCE [LARGE SCALE GENOMIC DNA]</scope>
    <source>
        <strain evidence="3 4">PS0</strain>
    </source>
</reference>
<dbReference type="Proteomes" id="UP000509478">
    <property type="component" value="Chromosome"/>
</dbReference>
<dbReference type="CDD" id="cd00732">
    <property type="entry name" value="CheW"/>
    <property type="match status" value="1"/>
</dbReference>
<dbReference type="AlphaFoldDB" id="A0A7D5RGI9"/>
<dbReference type="RefSeq" id="WP_179370727.1">
    <property type="nucleotide sequence ID" value="NZ_CP026995.1"/>
</dbReference>
<dbReference type="Gene3D" id="2.40.50.180">
    <property type="entry name" value="CheA-289, Domain 4"/>
    <property type="match status" value="1"/>
</dbReference>
<dbReference type="PROSITE" id="PS50851">
    <property type="entry name" value="CHEW"/>
    <property type="match status" value="1"/>
</dbReference>
<organism evidence="3 4">
    <name type="scientific">Nitrosopumilus ureiphilus</name>
    <dbReference type="NCBI Taxonomy" id="1470067"/>
    <lineage>
        <taxon>Archaea</taxon>
        <taxon>Nitrososphaerota</taxon>
        <taxon>Nitrososphaeria</taxon>
        <taxon>Nitrosopumilales</taxon>
        <taxon>Nitrosopumilaceae</taxon>
        <taxon>Nitrosopumilus</taxon>
    </lineage>
</organism>
<dbReference type="InterPro" id="IPR036061">
    <property type="entry name" value="CheW-like_dom_sf"/>
</dbReference>
<feature type="compositionally biased region" description="Polar residues" evidence="1">
    <location>
        <begin position="169"/>
        <end position="184"/>
    </location>
</feature>
<dbReference type="InterPro" id="IPR002545">
    <property type="entry name" value="CheW-lke_dom"/>
</dbReference>
<evidence type="ECO:0000259" key="2">
    <source>
        <dbReference type="PROSITE" id="PS50851"/>
    </source>
</evidence>
<dbReference type="PANTHER" id="PTHR22617">
    <property type="entry name" value="CHEMOTAXIS SENSOR HISTIDINE KINASE-RELATED"/>
    <property type="match status" value="1"/>
</dbReference>
<dbReference type="SMART" id="SM00260">
    <property type="entry name" value="CheW"/>
    <property type="match status" value="1"/>
</dbReference>
<dbReference type="SUPFAM" id="SSF50341">
    <property type="entry name" value="CheW-like"/>
    <property type="match status" value="1"/>
</dbReference>
<evidence type="ECO:0000313" key="4">
    <source>
        <dbReference type="Proteomes" id="UP000509478"/>
    </source>
</evidence>